<accession>A0A2D2B0U7</accession>
<evidence type="ECO:0000313" key="3">
    <source>
        <dbReference type="EMBL" id="ATQ43881.1"/>
    </source>
</evidence>
<dbReference type="SUPFAM" id="SSF54909">
    <property type="entry name" value="Dimeric alpha+beta barrel"/>
    <property type="match status" value="1"/>
</dbReference>
<organism evidence="3 4">
    <name type="scientific">Caulobacter mirabilis</name>
    <dbReference type="NCBI Taxonomy" id="69666"/>
    <lineage>
        <taxon>Bacteria</taxon>
        <taxon>Pseudomonadati</taxon>
        <taxon>Pseudomonadota</taxon>
        <taxon>Alphaproteobacteria</taxon>
        <taxon>Caulobacterales</taxon>
        <taxon>Caulobacteraceae</taxon>
        <taxon>Caulobacter</taxon>
    </lineage>
</organism>
<dbReference type="Pfam" id="PF03992">
    <property type="entry name" value="ABM"/>
    <property type="match status" value="1"/>
</dbReference>
<sequence length="126" mass="14525">MSITYVIGFQVRPQQFERFRSLLDGVLDAMRHEPMFVSATLHRAPEDPCRLMLHETWADHQDVLDVQLKRPYRTAWHEALEEVLEGPRKIEVWEPLRSDGRGAFDLVAKSPPTSEASFQHQTNASA</sequence>
<dbReference type="InterPro" id="IPR011008">
    <property type="entry name" value="Dimeric_a/b-barrel"/>
</dbReference>
<dbReference type="Gene3D" id="3.30.70.100">
    <property type="match status" value="1"/>
</dbReference>
<dbReference type="AlphaFoldDB" id="A0A2D2B0U7"/>
<dbReference type="PROSITE" id="PS51725">
    <property type="entry name" value="ABM"/>
    <property type="match status" value="1"/>
</dbReference>
<dbReference type="Proteomes" id="UP000228945">
    <property type="component" value="Chromosome"/>
</dbReference>
<name>A0A2D2B0U7_9CAUL</name>
<keyword evidence="3" id="KW-0503">Monooxygenase</keyword>
<dbReference type="InterPro" id="IPR007138">
    <property type="entry name" value="ABM_dom"/>
</dbReference>
<keyword evidence="4" id="KW-1185">Reference proteome</keyword>
<gene>
    <name evidence="3" type="ORF">CSW64_16490</name>
</gene>
<feature type="compositionally biased region" description="Polar residues" evidence="1">
    <location>
        <begin position="111"/>
        <end position="126"/>
    </location>
</feature>
<dbReference type="EMBL" id="CP024201">
    <property type="protein sequence ID" value="ATQ43881.1"/>
    <property type="molecule type" value="Genomic_DNA"/>
</dbReference>
<proteinExistence type="predicted"/>
<keyword evidence="3" id="KW-0560">Oxidoreductase</keyword>
<reference evidence="3 4" key="1">
    <citation type="submission" date="2017-10" db="EMBL/GenBank/DDBJ databases">
        <title>Genome sequence of Caulobacter mirabilis FWC38.</title>
        <authorList>
            <person name="Fiebig A."/>
            <person name="Crosson S."/>
        </authorList>
    </citation>
    <scope>NUCLEOTIDE SEQUENCE [LARGE SCALE GENOMIC DNA]</scope>
    <source>
        <strain evidence="3 4">FWC 38</strain>
    </source>
</reference>
<dbReference type="KEGG" id="cmb:CSW64_16490"/>
<dbReference type="GO" id="GO:0004497">
    <property type="term" value="F:monooxygenase activity"/>
    <property type="evidence" value="ECO:0007669"/>
    <property type="project" value="UniProtKB-KW"/>
</dbReference>
<protein>
    <submittedName>
        <fullName evidence="3">Antibiotic biosynthesis monooxygenase</fullName>
    </submittedName>
</protein>
<feature type="domain" description="ABM" evidence="2">
    <location>
        <begin position="3"/>
        <end position="92"/>
    </location>
</feature>
<feature type="region of interest" description="Disordered" evidence="1">
    <location>
        <begin position="104"/>
        <end position="126"/>
    </location>
</feature>
<evidence type="ECO:0000313" key="4">
    <source>
        <dbReference type="Proteomes" id="UP000228945"/>
    </source>
</evidence>
<dbReference type="RefSeq" id="WP_099623130.1">
    <property type="nucleotide sequence ID" value="NZ_CP024201.1"/>
</dbReference>
<evidence type="ECO:0000259" key="2">
    <source>
        <dbReference type="PROSITE" id="PS51725"/>
    </source>
</evidence>
<dbReference type="OrthoDB" id="9812192at2"/>
<evidence type="ECO:0000256" key="1">
    <source>
        <dbReference type="SAM" id="MobiDB-lite"/>
    </source>
</evidence>